<proteinExistence type="predicted"/>
<keyword evidence="1" id="KW-0378">Hydrolase</keyword>
<accession>A0ABP0WCM1</accession>
<dbReference type="EMBL" id="OZ020110">
    <property type="protein sequence ID" value="CAK9263115.1"/>
    <property type="molecule type" value="Genomic_DNA"/>
</dbReference>
<dbReference type="Gene3D" id="1.50.10.10">
    <property type="match status" value="1"/>
</dbReference>
<dbReference type="PANTHER" id="PTHR33886:SF8">
    <property type="entry name" value="UNSATURATED RHAMNOGALACTURONAN HYDROLASE (EUROFUNG)"/>
    <property type="match status" value="1"/>
</dbReference>
<evidence type="ECO:0000256" key="1">
    <source>
        <dbReference type="ARBA" id="ARBA00022801"/>
    </source>
</evidence>
<keyword evidence="4" id="KW-1185">Reference proteome</keyword>
<feature type="transmembrane region" description="Helical" evidence="2">
    <location>
        <begin position="20"/>
        <end position="42"/>
    </location>
</feature>
<evidence type="ECO:0000256" key="2">
    <source>
        <dbReference type="SAM" id="Phobius"/>
    </source>
</evidence>
<evidence type="ECO:0000313" key="3">
    <source>
        <dbReference type="EMBL" id="CAK9263115.1"/>
    </source>
</evidence>
<dbReference type="Pfam" id="PF07470">
    <property type="entry name" value="Glyco_hydro_88"/>
    <property type="match status" value="1"/>
</dbReference>
<keyword evidence="2" id="KW-0472">Membrane</keyword>
<keyword evidence="2" id="KW-1133">Transmembrane helix</keyword>
<evidence type="ECO:0000313" key="4">
    <source>
        <dbReference type="Proteomes" id="UP001497444"/>
    </source>
</evidence>
<dbReference type="Proteomes" id="UP001497444">
    <property type="component" value="Chromosome 15"/>
</dbReference>
<sequence length="455" mass="50905">MNCAMNSSHLQVCVSRRLHSAGMTAAAFVVLISFVCGMCMFLRVPFMVMGSGEGEEAEVSSLTLAKRMATTAIALWNPTGPGKDQFQYELGVLLRGMELLWRLTGDPNYFHFLKFKVDRFVNVVGNGSSSSNSVSIRTYNLSQFSLDNILTGRILLTLYDTTREHKYRQAAALLRKQLKEQPRTKEGGFWHKLIYPFQMWLDGLYMAEPFYAQYAKQLFFLDQQEEEEEQAPHAEDFNDISLQFKLMFKHARDPKTGLLYHGYDESRKQKWSNPITGDSPSFWARGVGWYCIGLVDTLDFFPSDHPHRAELLSILHQVTIAVKKVQDPETGLWWEVLDKGGEAGNYLASSAACMFVYTFAKGARKGYLPPEFCQYAHESYSSIVSHFISPSTTVAGGVDLNGTVSVAGLGGIPYRNGTYAYYVSQEVVTNDPKGVGAFLMASIEIAKTPSLCSAD</sequence>
<dbReference type="InterPro" id="IPR052043">
    <property type="entry name" value="PolySaccharide_Degr_Enz"/>
</dbReference>
<dbReference type="PANTHER" id="PTHR33886">
    <property type="entry name" value="UNSATURATED RHAMNOGALACTURONAN HYDROLASE (EUROFUNG)"/>
    <property type="match status" value="1"/>
</dbReference>
<dbReference type="InterPro" id="IPR010905">
    <property type="entry name" value="Glyco_hydro_88"/>
</dbReference>
<evidence type="ECO:0008006" key="5">
    <source>
        <dbReference type="Google" id="ProtNLM"/>
    </source>
</evidence>
<dbReference type="InterPro" id="IPR008928">
    <property type="entry name" value="6-hairpin_glycosidase_sf"/>
</dbReference>
<organism evidence="3 4">
    <name type="scientific">Sphagnum jensenii</name>
    <dbReference type="NCBI Taxonomy" id="128206"/>
    <lineage>
        <taxon>Eukaryota</taxon>
        <taxon>Viridiplantae</taxon>
        <taxon>Streptophyta</taxon>
        <taxon>Embryophyta</taxon>
        <taxon>Bryophyta</taxon>
        <taxon>Sphagnophytina</taxon>
        <taxon>Sphagnopsida</taxon>
        <taxon>Sphagnales</taxon>
        <taxon>Sphagnaceae</taxon>
        <taxon>Sphagnum</taxon>
    </lineage>
</organism>
<keyword evidence="2" id="KW-0812">Transmembrane</keyword>
<protein>
    <recommendedName>
        <fullName evidence="5">Glycosyl hydrolase family 88</fullName>
    </recommendedName>
</protein>
<name>A0ABP0WCM1_9BRYO</name>
<dbReference type="SUPFAM" id="SSF48208">
    <property type="entry name" value="Six-hairpin glycosidases"/>
    <property type="match status" value="1"/>
</dbReference>
<dbReference type="InterPro" id="IPR012341">
    <property type="entry name" value="6hp_glycosidase-like_sf"/>
</dbReference>
<reference evidence="3" key="1">
    <citation type="submission" date="2024-02" db="EMBL/GenBank/DDBJ databases">
        <authorList>
            <consortium name="ELIXIR-Norway"/>
            <consortium name="Elixir Norway"/>
        </authorList>
    </citation>
    <scope>NUCLEOTIDE SEQUENCE</scope>
</reference>
<gene>
    <name evidence="3" type="ORF">CSSPJE1EN1_LOCUS8593</name>
</gene>